<keyword evidence="2" id="KW-1185">Reference proteome</keyword>
<dbReference type="GO" id="GO:0030163">
    <property type="term" value="P:protein catabolic process"/>
    <property type="evidence" value="ECO:0007669"/>
    <property type="project" value="UniProtKB-ARBA"/>
</dbReference>
<dbReference type="Gene3D" id="3.30.710.10">
    <property type="entry name" value="Potassium Channel Kv1.1, Chain A"/>
    <property type="match status" value="1"/>
</dbReference>
<evidence type="ECO:0000313" key="3">
    <source>
        <dbReference type="WBParaSite" id="PSU_v2.g19493.t1"/>
    </source>
</evidence>
<organism evidence="2 3">
    <name type="scientific">Panagrolaimus superbus</name>
    <dbReference type="NCBI Taxonomy" id="310955"/>
    <lineage>
        <taxon>Eukaryota</taxon>
        <taxon>Metazoa</taxon>
        <taxon>Ecdysozoa</taxon>
        <taxon>Nematoda</taxon>
        <taxon>Chromadorea</taxon>
        <taxon>Rhabditida</taxon>
        <taxon>Tylenchina</taxon>
        <taxon>Panagrolaimomorpha</taxon>
        <taxon>Panagrolaimoidea</taxon>
        <taxon>Panagrolaimidae</taxon>
        <taxon>Panagrolaimus</taxon>
    </lineage>
</organism>
<dbReference type="AlphaFoldDB" id="A0A914YQ53"/>
<dbReference type="PANTHER" id="PTHR24413">
    <property type="entry name" value="SPECKLE-TYPE POZ PROTEIN"/>
    <property type="match status" value="1"/>
</dbReference>
<dbReference type="InterPro" id="IPR011333">
    <property type="entry name" value="SKP1/BTB/POZ_sf"/>
</dbReference>
<reference evidence="3" key="1">
    <citation type="submission" date="2022-11" db="UniProtKB">
        <authorList>
            <consortium name="WormBaseParasite"/>
        </authorList>
    </citation>
    <scope>IDENTIFICATION</scope>
</reference>
<dbReference type="InterPro" id="IPR000210">
    <property type="entry name" value="BTB/POZ_dom"/>
</dbReference>
<evidence type="ECO:0000313" key="2">
    <source>
        <dbReference type="Proteomes" id="UP000887577"/>
    </source>
</evidence>
<feature type="domain" description="BTB" evidence="1">
    <location>
        <begin position="165"/>
        <end position="232"/>
    </location>
</feature>
<dbReference type="InterPro" id="IPR008974">
    <property type="entry name" value="TRAF-like"/>
</dbReference>
<dbReference type="WBParaSite" id="PSU_v2.g19493.t1">
    <property type="protein sequence ID" value="PSU_v2.g19493.t1"/>
    <property type="gene ID" value="PSU_v2.g19493"/>
</dbReference>
<proteinExistence type="predicted"/>
<sequence>MAANFSQQMLEYPFALEWIISEERLKALKDSTENVYLQSDKFTAINASGIKYYLVIYPNGQNDERRGKTMIFLHLELGNEKKVEAEWTLSVKTANWSLKDDYIFNENVGYGRSCCSINELFDSNKKFIVDGKFTVKVEGILKIEMAESKWKTMKNYGVLWKVGYEDFTIIADKKEIKVYKCVLAAHSPVFAAMFQPPMKEAIENKVEIIDFSFEIVEMAVKLCYHRDLVPDISIDESFLLLKFADKYNMANIQDNLEKYLGDKITVSNVCQIVNRAAAVNALKLQKRCLDFVVICSGKKLFVPNMELLEKDFFISIFANFTCRNSETL</sequence>
<dbReference type="CDD" id="cd00121">
    <property type="entry name" value="MATH"/>
    <property type="match status" value="1"/>
</dbReference>
<name>A0A914YQ53_9BILA</name>
<evidence type="ECO:0000259" key="1">
    <source>
        <dbReference type="PROSITE" id="PS50097"/>
    </source>
</evidence>
<dbReference type="PROSITE" id="PS50097">
    <property type="entry name" value="BTB"/>
    <property type="match status" value="1"/>
</dbReference>
<accession>A0A914YQ53</accession>
<dbReference type="SUPFAM" id="SSF49599">
    <property type="entry name" value="TRAF domain-like"/>
    <property type="match status" value="1"/>
</dbReference>
<dbReference type="Pfam" id="PF22486">
    <property type="entry name" value="MATH_2"/>
    <property type="match status" value="1"/>
</dbReference>
<dbReference type="InterPro" id="IPR002083">
    <property type="entry name" value="MATH/TRAF_dom"/>
</dbReference>
<dbReference type="SMART" id="SM00225">
    <property type="entry name" value="BTB"/>
    <property type="match status" value="1"/>
</dbReference>
<dbReference type="SUPFAM" id="SSF54695">
    <property type="entry name" value="POZ domain"/>
    <property type="match status" value="1"/>
</dbReference>
<protein>
    <submittedName>
        <fullName evidence="3">BTB domain-containing protein</fullName>
    </submittedName>
</protein>
<dbReference type="CDD" id="cd18186">
    <property type="entry name" value="BTB_POZ_ZBTB_KLHL-like"/>
    <property type="match status" value="1"/>
</dbReference>
<dbReference type="Proteomes" id="UP000887577">
    <property type="component" value="Unplaced"/>
</dbReference>
<dbReference type="Gene3D" id="2.60.210.10">
    <property type="entry name" value="Apoptosis, Tumor Necrosis Factor Receptor Associated Protein 2, Chain A"/>
    <property type="match status" value="1"/>
</dbReference>
<dbReference type="Pfam" id="PF00651">
    <property type="entry name" value="BTB"/>
    <property type="match status" value="1"/>
</dbReference>